<evidence type="ECO:0000259" key="11">
    <source>
        <dbReference type="Pfam" id="PF18051"/>
    </source>
</evidence>
<dbReference type="GO" id="GO:0005634">
    <property type="term" value="C:nucleus"/>
    <property type="evidence" value="ECO:0007669"/>
    <property type="project" value="TreeGrafter"/>
</dbReference>
<dbReference type="STRING" id="451379.A0A0N5A938"/>
<accession>A0A0N5A938</accession>
<feature type="compositionally biased region" description="Basic and acidic residues" evidence="9">
    <location>
        <begin position="624"/>
        <end position="649"/>
    </location>
</feature>
<dbReference type="GO" id="GO:0043161">
    <property type="term" value="P:proteasome-mediated ubiquitin-dependent protein catabolic process"/>
    <property type="evidence" value="ECO:0007669"/>
    <property type="project" value="TreeGrafter"/>
</dbReference>
<dbReference type="InterPro" id="IPR016024">
    <property type="entry name" value="ARM-type_fold"/>
</dbReference>
<comment type="subunit">
    <text evidence="7">Component of the 19S proteasome regulatory particle complex. The 26S proteasome consists of a 20S core particle (CP) and two 19S regulatory subunits (RP). The regulatory particle is made of a lid composed of 9 subunits, a base containing 6 ATPases and few additional components including PSMD2. Interacts with RPGRIP1L. Interacts with CRY1 in a KDM8-dependent manner. Interacts (via C-terminus) with phosphatase UBLCP1 (via ubiquitin-like domain); the interaction recruits UBLCP1 to the 19S regulatory particle where it dephosphorylates 19S subunit PSMC2/RPT1 which impairs PSMC2 ATPase activity and disrupts 26S proteasome assembly.</text>
</comment>
<dbReference type="FunFam" id="1.25.10.10:FF:000026">
    <property type="entry name" value="26S proteasome non-ATPase regulatory subunit 2"/>
    <property type="match status" value="1"/>
</dbReference>
<comment type="function">
    <text evidence="2">Binds to the intracellular domain of tumor necrosis factor type 1 receptor. The binding domain of TRAP1 and TRAP2 resides outside the death domain of TNFR1.</text>
</comment>
<evidence type="ECO:0000256" key="8">
    <source>
        <dbReference type="PIRNR" id="PIRNR015965"/>
    </source>
</evidence>
<evidence type="ECO:0000256" key="7">
    <source>
        <dbReference type="ARBA" id="ARBA00046857"/>
    </source>
</evidence>
<dbReference type="InterPro" id="IPR016643">
    <property type="entry name" value="26S_Psome_Rpn1"/>
</dbReference>
<proteinExistence type="inferred from homology"/>
<organism evidence="12 13">
    <name type="scientific">Syphacia muris</name>
    <dbReference type="NCBI Taxonomy" id="451379"/>
    <lineage>
        <taxon>Eukaryota</taxon>
        <taxon>Metazoa</taxon>
        <taxon>Ecdysozoa</taxon>
        <taxon>Nematoda</taxon>
        <taxon>Chromadorea</taxon>
        <taxon>Rhabditida</taxon>
        <taxon>Spirurina</taxon>
        <taxon>Oxyuridomorpha</taxon>
        <taxon>Oxyuroidea</taxon>
        <taxon>Oxyuridae</taxon>
        <taxon>Syphacia</taxon>
    </lineage>
</organism>
<dbReference type="Pfam" id="PF18051">
    <property type="entry name" value="RPN1_C"/>
    <property type="match status" value="1"/>
</dbReference>
<keyword evidence="5" id="KW-0677">Repeat</keyword>
<dbReference type="Proteomes" id="UP000046393">
    <property type="component" value="Unplaced"/>
</dbReference>
<evidence type="ECO:0000256" key="9">
    <source>
        <dbReference type="SAM" id="MobiDB-lite"/>
    </source>
</evidence>
<dbReference type="AlphaFoldDB" id="A0A0N5A938"/>
<dbReference type="GO" id="GO:0008540">
    <property type="term" value="C:proteasome regulatory particle, base subcomplex"/>
    <property type="evidence" value="ECO:0007669"/>
    <property type="project" value="UniProtKB-UniRule"/>
</dbReference>
<evidence type="ECO:0000256" key="4">
    <source>
        <dbReference type="ARBA" id="ARBA00014928"/>
    </source>
</evidence>
<protein>
    <recommendedName>
        <fullName evidence="4 8">26S proteasome non-ATPase regulatory subunit 2</fullName>
    </recommendedName>
</protein>
<name>A0A0N5A938_9BILA</name>
<evidence type="ECO:0000313" key="13">
    <source>
        <dbReference type="WBParaSite" id="SMUV_0000060501-mRNA-1"/>
    </source>
</evidence>
<dbReference type="Gene3D" id="1.25.10.10">
    <property type="entry name" value="Leucine-rich Repeat Variant"/>
    <property type="match status" value="1"/>
</dbReference>
<evidence type="ECO:0000313" key="12">
    <source>
        <dbReference type="Proteomes" id="UP000046393"/>
    </source>
</evidence>
<feature type="region of interest" description="Disordered" evidence="9">
    <location>
        <begin position="1"/>
        <end position="41"/>
    </location>
</feature>
<evidence type="ECO:0000256" key="5">
    <source>
        <dbReference type="ARBA" id="ARBA00022737"/>
    </source>
</evidence>
<feature type="domain" description="26S proteasome non-ATPase regulatory subunit RPN1 C-terminal" evidence="11">
    <location>
        <begin position="867"/>
        <end position="920"/>
    </location>
</feature>
<dbReference type="Pfam" id="PF01851">
    <property type="entry name" value="PC_rep"/>
    <property type="match status" value="1"/>
</dbReference>
<dbReference type="PANTHER" id="PTHR10943:SF1">
    <property type="entry name" value="26S PROTEASOME NON-ATPASE REGULATORY SUBUNIT 2"/>
    <property type="match status" value="1"/>
</dbReference>
<dbReference type="PANTHER" id="PTHR10943">
    <property type="entry name" value="26S PROTEASOME NON-ATPASE REGULATORY SUBUNIT"/>
    <property type="match status" value="1"/>
</dbReference>
<feature type="domain" description="RPN1 N-terminal" evidence="10">
    <location>
        <begin position="47"/>
        <end position="343"/>
    </location>
</feature>
<dbReference type="PIRSF" id="PIRSF015965">
    <property type="entry name" value="26S_Psome_Rpn1"/>
    <property type="match status" value="1"/>
</dbReference>
<evidence type="ECO:0000259" key="10">
    <source>
        <dbReference type="Pfam" id="PF17781"/>
    </source>
</evidence>
<reference evidence="13" key="1">
    <citation type="submission" date="2017-02" db="UniProtKB">
        <authorList>
            <consortium name="WormBaseParasite"/>
        </authorList>
    </citation>
    <scope>IDENTIFICATION</scope>
</reference>
<dbReference type="WBParaSite" id="SMUV_0000060501-mRNA-1">
    <property type="protein sequence ID" value="SMUV_0000060501-mRNA-1"/>
    <property type="gene ID" value="SMUV_0000060501"/>
</dbReference>
<dbReference type="InterPro" id="IPR040892">
    <property type="entry name" value="RPN1_N"/>
</dbReference>
<feature type="region of interest" description="Disordered" evidence="9">
    <location>
        <begin position="624"/>
        <end position="653"/>
    </location>
</feature>
<evidence type="ECO:0000256" key="3">
    <source>
        <dbReference type="ARBA" id="ARBA00005460"/>
    </source>
</evidence>
<dbReference type="Pfam" id="PF17781">
    <property type="entry name" value="RPN1_RPN2_N"/>
    <property type="match status" value="1"/>
</dbReference>
<sequence length="931" mass="103540">MGEDKTMEIPSKNGDKQDGLSMEKKKSHKDEKKDEMTEEDRKLQEDLELLIKRLDEDNAALYQSSLETMRSLIRASTTSMTSVPKPLKFMRPHYAKMKQIHEKMIESPTKHLCADIISVLAMTSGEKSDCINYRIQGMHEPVGDWGHEYVRHLAMEMAEEWRSLPSTGDSERVSALLKLVTEIVAHNMKHNAEVEACDLLIEIERLDLLIGFVEEVDHQRVCSYLLSCSPLTPDPDNQILITTAKDIYLKFNRRFEALRCAVMLNDVAMIREIFISTKDLQKQMAILLGRQQIFLELEGIENSATLAELNSNTNLHLYFKSLARELDIMEPKTPEGIYKTHFEQSRPFSTSSAPDSARMNLAAAFVNGFVNMGFGVDKMLTETDEANRWFYKNKEFGMLSSAASQGLVWRWDFDTGLTQCDRFLYVNDEYIKAGTLLAIGVISSGIQDQCDPASALLMDHVHSDRSVMRIGATLGLGLAYANSKRETVLKNEDTGVVYELKKVLTDTKPSATNEVKGLTGLALGLILVGTGDHDVAMEILQVLMEKTPAELQDSNVRFLALGIALIFLGTQEKSEVFVESVRALPEPFGSMISTLVDVCAYAGTGNVLKIQRLLHLCSEHYEPKETKKKSKDDKTKKDGSSNSDKKGDETPDLSSQQAVAVLGIGLIAMGEEIGSQMSLRMFGHLVRYGEPVIRRAVPLALALISPSNPQLPILESLSKFSHDSDPETAHNAVFAMGVVGAGTNNARLVSMLRQLASYHHKDQVSLMLVRLAQGMTHMGKGTMTLNPFHSDRQLMCPAAVAALFATCFFFLDANNSVLNNRQHYLLYTLTPAMQPRLLITLMEDESKPNVLKQVNVSVRVGQAVDTVAQAGKPKTITGFQTHTTPVLLAYGERAELATDEYISLSPFMEGLVILKPNPDYEAPSTETKRKS</sequence>
<keyword evidence="6 8" id="KW-0647">Proteasome</keyword>
<keyword evidence="12" id="KW-1185">Reference proteome</keyword>
<dbReference type="InterPro" id="IPR002015">
    <property type="entry name" value="Proteasome/cyclosome_rpt"/>
</dbReference>
<evidence type="ECO:0000256" key="2">
    <source>
        <dbReference type="ARBA" id="ARBA00004031"/>
    </source>
</evidence>
<dbReference type="InterPro" id="IPR041433">
    <property type="entry name" value="RPN1_C"/>
</dbReference>
<dbReference type="GO" id="GO:0042176">
    <property type="term" value="P:regulation of protein catabolic process"/>
    <property type="evidence" value="ECO:0007669"/>
    <property type="project" value="InterPro"/>
</dbReference>
<evidence type="ECO:0000256" key="1">
    <source>
        <dbReference type="ARBA" id="ARBA00002362"/>
    </source>
</evidence>
<comment type="similarity">
    <text evidence="3 8">Belongs to the proteasome subunit S2 family.</text>
</comment>
<evidence type="ECO:0000256" key="6">
    <source>
        <dbReference type="ARBA" id="ARBA00022942"/>
    </source>
</evidence>
<dbReference type="InterPro" id="IPR011989">
    <property type="entry name" value="ARM-like"/>
</dbReference>
<dbReference type="SUPFAM" id="SSF48371">
    <property type="entry name" value="ARM repeat"/>
    <property type="match status" value="1"/>
</dbReference>
<comment type="function">
    <text evidence="1 8">Component of the 26S proteasome, a multiprotein complex involved in the ATP-dependent degradation of ubiquitinated proteins. This complex plays a key role in the maintenance of protein homeostasis by removing misfolded or damaged proteins, which could impair cellular functions, and by removing proteins whose functions are no longer required. Therefore, the proteasome participates in numerous cellular processes, including cell cycle progression, apoptosis, or DNA damage repair.</text>
</comment>
<dbReference type="GO" id="GO:0030234">
    <property type="term" value="F:enzyme regulator activity"/>
    <property type="evidence" value="ECO:0007669"/>
    <property type="project" value="UniProtKB-UniRule"/>
</dbReference>
<dbReference type="GO" id="GO:0034515">
    <property type="term" value="C:proteasome storage granule"/>
    <property type="evidence" value="ECO:0007669"/>
    <property type="project" value="TreeGrafter"/>
</dbReference>